<gene>
    <name evidence="2" type="ORF">HPG69_008005</name>
</gene>
<reference evidence="2 3" key="1">
    <citation type="journal article" date="2020" name="Mol. Biol. Evol.">
        <title>Interspecific Gene Flow and the Evolution of Specialization in Black and White Rhinoceros.</title>
        <authorList>
            <person name="Moodley Y."/>
            <person name="Westbury M.V."/>
            <person name="Russo I.M."/>
            <person name="Gopalakrishnan S."/>
            <person name="Rakotoarivelo A."/>
            <person name="Olsen R.A."/>
            <person name="Prost S."/>
            <person name="Tunstall T."/>
            <person name="Ryder O.A."/>
            <person name="Dalen L."/>
            <person name="Bruford M.W."/>
        </authorList>
    </citation>
    <scope>NUCLEOTIDE SEQUENCE [LARGE SCALE GENOMIC DNA]</scope>
    <source>
        <strain evidence="2">SBR-YM</strain>
        <tissue evidence="2">Skin</tissue>
    </source>
</reference>
<dbReference type="EMBL" id="JACDTQ010003212">
    <property type="protein sequence ID" value="KAF5914619.1"/>
    <property type="molecule type" value="Genomic_DNA"/>
</dbReference>
<sequence>MRAVVTAASLLSSPTRRHGDFCRAPERKGRPAASMLVAENSIQTCTPSFGFTQGVWPQGRVILFPVFSVPKKTYPRKHANSIEFEFRARNDSKIERLQQSLTSIAFEDPLQNLCLRSSSRSSGEWGEVFPVCKYGEKDHNIALGLPGPSSVPVKCMYSHLGRNNDPEKPRIKCKKTPQTPQPRTARGCDLSGFNSIWNKQLTCSPLDQKGRKIGLWPHQNGKSDPFLSIIEAIYFFLVDYPLLIENAKCSGKREMRECNCISKSERSGMWGIVPDQTAK</sequence>
<keyword evidence="3" id="KW-1185">Reference proteome</keyword>
<comment type="caution">
    <text evidence="2">The sequence shown here is derived from an EMBL/GenBank/DDBJ whole genome shotgun (WGS) entry which is preliminary data.</text>
</comment>
<proteinExistence type="predicted"/>
<evidence type="ECO:0000313" key="2">
    <source>
        <dbReference type="EMBL" id="KAF5914619.1"/>
    </source>
</evidence>
<evidence type="ECO:0000256" key="1">
    <source>
        <dbReference type="SAM" id="MobiDB-lite"/>
    </source>
</evidence>
<feature type="region of interest" description="Disordered" evidence="1">
    <location>
        <begin position="166"/>
        <end position="185"/>
    </location>
</feature>
<dbReference type="Proteomes" id="UP000551758">
    <property type="component" value="Unassembled WGS sequence"/>
</dbReference>
<organism evidence="2 3">
    <name type="scientific">Diceros bicornis minor</name>
    <name type="common">South-central black rhinoceros</name>
    <dbReference type="NCBI Taxonomy" id="77932"/>
    <lineage>
        <taxon>Eukaryota</taxon>
        <taxon>Metazoa</taxon>
        <taxon>Chordata</taxon>
        <taxon>Craniata</taxon>
        <taxon>Vertebrata</taxon>
        <taxon>Euteleostomi</taxon>
        <taxon>Mammalia</taxon>
        <taxon>Eutheria</taxon>
        <taxon>Laurasiatheria</taxon>
        <taxon>Perissodactyla</taxon>
        <taxon>Rhinocerotidae</taxon>
        <taxon>Diceros</taxon>
    </lineage>
</organism>
<accession>A0A7J7EFS4</accession>
<name>A0A7J7EFS4_DICBM</name>
<evidence type="ECO:0000313" key="3">
    <source>
        <dbReference type="Proteomes" id="UP000551758"/>
    </source>
</evidence>
<dbReference type="AlphaFoldDB" id="A0A7J7EFS4"/>
<protein>
    <submittedName>
        <fullName evidence="2">Uncharacterized protein</fullName>
    </submittedName>
</protein>